<dbReference type="Proteomes" id="UP000319671">
    <property type="component" value="Unassembled WGS sequence"/>
</dbReference>
<comment type="caution">
    <text evidence="1">The sequence shown here is derived from an EMBL/GenBank/DDBJ whole genome shotgun (WGS) entry which is preliminary data.</text>
</comment>
<dbReference type="AlphaFoldDB" id="A0A561CZH7"/>
<evidence type="ECO:0000313" key="2">
    <source>
        <dbReference type="Proteomes" id="UP000319671"/>
    </source>
</evidence>
<proteinExistence type="predicted"/>
<reference evidence="1 2" key="1">
    <citation type="submission" date="2019-06" db="EMBL/GenBank/DDBJ databases">
        <title>Sorghum-associated microbial communities from plants grown in Nebraska, USA.</title>
        <authorList>
            <person name="Schachtman D."/>
        </authorList>
    </citation>
    <scope>NUCLEOTIDE SEQUENCE [LARGE SCALE GENOMIC DNA]</scope>
    <source>
        <strain evidence="1 2">2482</strain>
    </source>
</reference>
<dbReference type="EMBL" id="VIVN01000011">
    <property type="protein sequence ID" value="TWD96444.1"/>
    <property type="molecule type" value="Genomic_DNA"/>
</dbReference>
<keyword evidence="2" id="KW-1185">Reference proteome</keyword>
<evidence type="ECO:0000313" key="1">
    <source>
        <dbReference type="EMBL" id="TWD96444.1"/>
    </source>
</evidence>
<accession>A0A561CZH7</accession>
<organism evidence="1 2">
    <name type="scientific">Neobacillus bataviensis</name>
    <dbReference type="NCBI Taxonomy" id="220685"/>
    <lineage>
        <taxon>Bacteria</taxon>
        <taxon>Bacillati</taxon>
        <taxon>Bacillota</taxon>
        <taxon>Bacilli</taxon>
        <taxon>Bacillales</taxon>
        <taxon>Bacillaceae</taxon>
        <taxon>Neobacillus</taxon>
    </lineage>
</organism>
<gene>
    <name evidence="1" type="ORF">FB550_11193</name>
</gene>
<sequence>MKNDKDVISFAANKKWLSIPEETRRMLEQNVWCGSCGDVVTIEKYTVEDSPSGIVLRGKCKKCGHEVARVID</sequence>
<name>A0A561CZH7_9BACI</name>
<dbReference type="RefSeq" id="WP_098527107.1">
    <property type="nucleotide sequence ID" value="NZ_VIVN01000011.1"/>
</dbReference>
<protein>
    <submittedName>
        <fullName evidence="1">Uncharacterized protein</fullName>
    </submittedName>
</protein>